<gene>
    <name evidence="2" type="ORF">POL67_35975</name>
</gene>
<reference evidence="2 3" key="1">
    <citation type="submission" date="2022-11" db="EMBL/GenBank/DDBJ databases">
        <title>Minimal conservation of predation-associated metabolite biosynthetic gene clusters underscores biosynthetic potential of Myxococcota including descriptions for ten novel species: Archangium lansinium sp. nov., Myxococcus landrumus sp. nov., Nannocystis bai.</title>
        <authorList>
            <person name="Ahearne A."/>
            <person name="Stevens C."/>
            <person name="Dowd S."/>
        </authorList>
    </citation>
    <scope>NUCLEOTIDE SEQUENCE [LARGE SCALE GENOMIC DNA]</scope>
    <source>
        <strain evidence="2 3">RJM3</strain>
    </source>
</reference>
<evidence type="ECO:0000256" key="1">
    <source>
        <dbReference type="SAM" id="MobiDB-lite"/>
    </source>
</evidence>
<dbReference type="EMBL" id="JAQNDO010000001">
    <property type="protein sequence ID" value="MDC0746783.1"/>
    <property type="molecule type" value="Genomic_DNA"/>
</dbReference>
<dbReference type="Proteomes" id="UP001221411">
    <property type="component" value="Unassembled WGS sequence"/>
</dbReference>
<accession>A0ABT5EY74</accession>
<sequence length="66" mass="6690">MNEGNVAIPPPDTATPRKTRKSLATILGVSGRSAFAMSVVASAGGGGDQPRALDLTLHAANRCVTN</sequence>
<name>A0ABT5EY74_9BACT</name>
<keyword evidence="3" id="KW-1185">Reference proteome</keyword>
<dbReference type="RefSeq" id="WP_271925154.1">
    <property type="nucleotide sequence ID" value="NZ_JAQNDO010000001.1"/>
</dbReference>
<organism evidence="2 3">
    <name type="scientific">Polyangium mundeleinium</name>
    <dbReference type="NCBI Taxonomy" id="2995306"/>
    <lineage>
        <taxon>Bacteria</taxon>
        <taxon>Pseudomonadati</taxon>
        <taxon>Myxococcota</taxon>
        <taxon>Polyangia</taxon>
        <taxon>Polyangiales</taxon>
        <taxon>Polyangiaceae</taxon>
        <taxon>Polyangium</taxon>
    </lineage>
</organism>
<evidence type="ECO:0000313" key="2">
    <source>
        <dbReference type="EMBL" id="MDC0746783.1"/>
    </source>
</evidence>
<proteinExistence type="predicted"/>
<evidence type="ECO:0000313" key="3">
    <source>
        <dbReference type="Proteomes" id="UP001221411"/>
    </source>
</evidence>
<comment type="caution">
    <text evidence="2">The sequence shown here is derived from an EMBL/GenBank/DDBJ whole genome shotgun (WGS) entry which is preliminary data.</text>
</comment>
<feature type="region of interest" description="Disordered" evidence="1">
    <location>
        <begin position="1"/>
        <end position="20"/>
    </location>
</feature>
<protein>
    <submittedName>
        <fullName evidence="2">Uncharacterized protein</fullName>
    </submittedName>
</protein>